<name>A0A9P4Y309_CRYP1</name>
<proteinExistence type="predicted"/>
<accession>A0A9P4Y309</accession>
<evidence type="ECO:0000313" key="2">
    <source>
        <dbReference type="EMBL" id="KAF3766042.1"/>
    </source>
</evidence>
<dbReference type="Proteomes" id="UP000803844">
    <property type="component" value="Unassembled WGS sequence"/>
</dbReference>
<feature type="region of interest" description="Disordered" evidence="1">
    <location>
        <begin position="80"/>
        <end position="104"/>
    </location>
</feature>
<organism evidence="2 3">
    <name type="scientific">Cryphonectria parasitica (strain ATCC 38755 / EP155)</name>
    <dbReference type="NCBI Taxonomy" id="660469"/>
    <lineage>
        <taxon>Eukaryota</taxon>
        <taxon>Fungi</taxon>
        <taxon>Dikarya</taxon>
        <taxon>Ascomycota</taxon>
        <taxon>Pezizomycotina</taxon>
        <taxon>Sordariomycetes</taxon>
        <taxon>Sordariomycetidae</taxon>
        <taxon>Diaporthales</taxon>
        <taxon>Cryphonectriaceae</taxon>
        <taxon>Cryphonectria-Endothia species complex</taxon>
        <taxon>Cryphonectria</taxon>
    </lineage>
</organism>
<comment type="caution">
    <text evidence="2">The sequence shown here is derived from an EMBL/GenBank/DDBJ whole genome shotgun (WGS) entry which is preliminary data.</text>
</comment>
<dbReference type="AlphaFoldDB" id="A0A9P4Y309"/>
<dbReference type="GeneID" id="63840505"/>
<dbReference type="RefSeq" id="XP_040777003.1">
    <property type="nucleotide sequence ID" value="XM_040923376.1"/>
</dbReference>
<keyword evidence="3" id="KW-1185">Reference proteome</keyword>
<dbReference type="EMBL" id="MU032347">
    <property type="protein sequence ID" value="KAF3766042.1"/>
    <property type="molecule type" value="Genomic_DNA"/>
</dbReference>
<reference evidence="2" key="1">
    <citation type="journal article" date="2020" name="Phytopathology">
        <title>Genome sequence of the chestnut blight fungus Cryphonectria parasitica EP155: A fundamental resource for an archetypical invasive plant pathogen.</title>
        <authorList>
            <person name="Crouch J.A."/>
            <person name="Dawe A."/>
            <person name="Aerts A."/>
            <person name="Barry K."/>
            <person name="Churchill A.C.L."/>
            <person name="Grimwood J."/>
            <person name="Hillman B."/>
            <person name="Milgroom M.G."/>
            <person name="Pangilinan J."/>
            <person name="Smith M."/>
            <person name="Salamov A."/>
            <person name="Schmutz J."/>
            <person name="Yadav J."/>
            <person name="Grigoriev I.V."/>
            <person name="Nuss D."/>
        </authorList>
    </citation>
    <scope>NUCLEOTIDE SEQUENCE</scope>
    <source>
        <strain evidence="2">EP155</strain>
    </source>
</reference>
<evidence type="ECO:0000313" key="3">
    <source>
        <dbReference type="Proteomes" id="UP000803844"/>
    </source>
</evidence>
<sequence length="104" mass="11684">MVPQFPGSYPLMPLSSTPKRLPPLLVYHGAITAMQPQQGTTMMMTCGGIPYFICCHQPGKHFVPGIFLLVIRTLASNLDSEPSRRPVSLQKLQQMQERKIRHPL</sequence>
<gene>
    <name evidence="2" type="ORF">M406DRAFT_356175</name>
</gene>
<evidence type="ECO:0000256" key="1">
    <source>
        <dbReference type="SAM" id="MobiDB-lite"/>
    </source>
</evidence>
<protein>
    <submittedName>
        <fullName evidence="2">Uncharacterized protein</fullName>
    </submittedName>
</protein>